<evidence type="ECO:0000313" key="12">
    <source>
        <dbReference type="Proteomes" id="UP001166286"/>
    </source>
</evidence>
<organism evidence="11 12">
    <name type="scientific">Cladonia borealis</name>
    <dbReference type="NCBI Taxonomy" id="184061"/>
    <lineage>
        <taxon>Eukaryota</taxon>
        <taxon>Fungi</taxon>
        <taxon>Dikarya</taxon>
        <taxon>Ascomycota</taxon>
        <taxon>Pezizomycotina</taxon>
        <taxon>Lecanoromycetes</taxon>
        <taxon>OSLEUM clade</taxon>
        <taxon>Lecanoromycetidae</taxon>
        <taxon>Lecanorales</taxon>
        <taxon>Lecanorineae</taxon>
        <taxon>Cladoniaceae</taxon>
        <taxon>Cladonia</taxon>
    </lineage>
</organism>
<keyword evidence="6 8" id="KW-0408">Iron</keyword>
<proteinExistence type="inferred from homology"/>
<keyword evidence="4 8" id="KW-0479">Metal-binding</keyword>
<evidence type="ECO:0000256" key="6">
    <source>
        <dbReference type="ARBA" id="ARBA00023004"/>
    </source>
</evidence>
<protein>
    <recommendedName>
        <fullName evidence="13">Cytochrome P450</fullName>
    </recommendedName>
</protein>
<dbReference type="InterPro" id="IPR001128">
    <property type="entry name" value="Cyt_P450"/>
</dbReference>
<dbReference type="GO" id="GO:0005506">
    <property type="term" value="F:iron ion binding"/>
    <property type="evidence" value="ECO:0007669"/>
    <property type="project" value="InterPro"/>
</dbReference>
<dbReference type="CDD" id="cd11051">
    <property type="entry name" value="CYP59-like"/>
    <property type="match status" value="1"/>
</dbReference>
<name>A0AA39QZ33_9LECA</name>
<keyword evidence="10" id="KW-0472">Membrane</keyword>
<keyword evidence="3 8" id="KW-0349">Heme</keyword>
<dbReference type="InterPro" id="IPR050121">
    <property type="entry name" value="Cytochrome_P450_monoxygenase"/>
</dbReference>
<comment type="pathway">
    <text evidence="2">Secondary metabolite biosynthesis.</text>
</comment>
<dbReference type="GO" id="GO:0016705">
    <property type="term" value="F:oxidoreductase activity, acting on paired donors, with incorporation or reduction of molecular oxygen"/>
    <property type="evidence" value="ECO:0007669"/>
    <property type="project" value="InterPro"/>
</dbReference>
<dbReference type="PROSITE" id="PS00086">
    <property type="entry name" value="CYTOCHROME_P450"/>
    <property type="match status" value="1"/>
</dbReference>
<dbReference type="PANTHER" id="PTHR24305">
    <property type="entry name" value="CYTOCHROME P450"/>
    <property type="match status" value="1"/>
</dbReference>
<dbReference type="GO" id="GO:0004497">
    <property type="term" value="F:monooxygenase activity"/>
    <property type="evidence" value="ECO:0007669"/>
    <property type="project" value="UniProtKB-KW"/>
</dbReference>
<dbReference type="Pfam" id="PF00067">
    <property type="entry name" value="p450"/>
    <property type="match status" value="1"/>
</dbReference>
<keyword evidence="10" id="KW-0812">Transmembrane</keyword>
<comment type="cofactor">
    <cofactor evidence="1 8">
        <name>heme</name>
        <dbReference type="ChEBI" id="CHEBI:30413"/>
    </cofactor>
</comment>
<dbReference type="Proteomes" id="UP001166286">
    <property type="component" value="Unassembled WGS sequence"/>
</dbReference>
<reference evidence="11" key="1">
    <citation type="submission" date="2023-03" db="EMBL/GenBank/DDBJ databases">
        <title>Complete genome of Cladonia borealis.</title>
        <authorList>
            <person name="Park H."/>
        </authorList>
    </citation>
    <scope>NUCLEOTIDE SEQUENCE</scope>
    <source>
        <strain evidence="11">ANT050790</strain>
    </source>
</reference>
<dbReference type="InterPro" id="IPR036396">
    <property type="entry name" value="Cyt_P450_sf"/>
</dbReference>
<dbReference type="PRINTS" id="PR00463">
    <property type="entry name" value="EP450I"/>
</dbReference>
<dbReference type="GO" id="GO:0020037">
    <property type="term" value="F:heme binding"/>
    <property type="evidence" value="ECO:0007669"/>
    <property type="project" value="InterPro"/>
</dbReference>
<dbReference type="Gene3D" id="1.10.630.10">
    <property type="entry name" value="Cytochrome P450"/>
    <property type="match status" value="1"/>
</dbReference>
<dbReference type="PRINTS" id="PR00385">
    <property type="entry name" value="P450"/>
</dbReference>
<evidence type="ECO:0000256" key="4">
    <source>
        <dbReference type="ARBA" id="ARBA00022723"/>
    </source>
</evidence>
<accession>A0AA39QZ33</accession>
<gene>
    <name evidence="11" type="ORF">JMJ35_006785</name>
</gene>
<evidence type="ECO:0000256" key="9">
    <source>
        <dbReference type="RuleBase" id="RU000461"/>
    </source>
</evidence>
<comment type="similarity">
    <text evidence="9">Belongs to the cytochrome P450 family.</text>
</comment>
<dbReference type="InterPro" id="IPR017972">
    <property type="entry name" value="Cyt_P450_CS"/>
</dbReference>
<feature type="binding site" description="axial binding residue" evidence="8">
    <location>
        <position position="475"/>
    </location>
    <ligand>
        <name>heme</name>
        <dbReference type="ChEBI" id="CHEBI:30413"/>
    </ligand>
    <ligandPart>
        <name>Fe</name>
        <dbReference type="ChEBI" id="CHEBI:18248"/>
    </ligandPart>
</feature>
<evidence type="ECO:0000256" key="1">
    <source>
        <dbReference type="ARBA" id="ARBA00001971"/>
    </source>
</evidence>
<keyword evidence="5 9" id="KW-0560">Oxidoreductase</keyword>
<sequence>MILQDHVSISAILETLLLMVLLRFLVKLYKARVRIATFKKQGLPMPPWNPILGHLFLCYKITSNLPKDAHPNYLPDMIRRELPNLGPIYYLDTWPFGPQMLIVTSTHGLYQITQEHSLPKYPALKYFLRPIAEGLDIVTMEGDLWKTWRAIFNPGFSTHHLMSLTRGIVEETEQFCQILQDLSRDQKIFHMKNLTDNLTMDIIGKIIMNAQLDSQRQSNPLVDGLRMQVKWLTFGPDVNPFKRFNPIRPLVHWYNSRRMNDYVAQKIDGRFAELRNEGIDSIKGSKSILDLVLTAYLSENGERKSQDMDNTFKRFTMSQIKLFLFSGHDTTSSTVCYIFYILATNPTVLAQVRSEHALVIGSDTSKTASNIASDPFLLNRLPYTLAVIKEILRMFPAVSGTRAGEHNFSVIDDTGRHFPTDGFLVWDNPQAIHRDPTYWHRPDDFIPERWLVEPGDPLYPIKGAWRPFSHGPRNCIGQELAMIEMKVIMLLTARRFDIGLAYEDLDRAKGTRGIKTVYGERGYQIQRAQPSNDLPCRVAGITS</sequence>
<keyword evidence="7 9" id="KW-0503">Monooxygenase</keyword>
<evidence type="ECO:0000256" key="5">
    <source>
        <dbReference type="ARBA" id="ARBA00023002"/>
    </source>
</evidence>
<comment type="caution">
    <text evidence="11">The sequence shown here is derived from an EMBL/GenBank/DDBJ whole genome shotgun (WGS) entry which is preliminary data.</text>
</comment>
<evidence type="ECO:0000256" key="7">
    <source>
        <dbReference type="ARBA" id="ARBA00023033"/>
    </source>
</evidence>
<dbReference type="PANTHER" id="PTHR24305:SF107">
    <property type="entry name" value="P450, PUTATIVE (EUROFUNG)-RELATED"/>
    <property type="match status" value="1"/>
</dbReference>
<dbReference type="EMBL" id="JAFEKC020000015">
    <property type="protein sequence ID" value="KAK0510353.1"/>
    <property type="molecule type" value="Genomic_DNA"/>
</dbReference>
<dbReference type="AlphaFoldDB" id="A0AA39QZ33"/>
<keyword evidence="10" id="KW-1133">Transmembrane helix</keyword>
<evidence type="ECO:0000256" key="3">
    <source>
        <dbReference type="ARBA" id="ARBA00022617"/>
    </source>
</evidence>
<evidence type="ECO:0008006" key="13">
    <source>
        <dbReference type="Google" id="ProtNLM"/>
    </source>
</evidence>
<evidence type="ECO:0000256" key="2">
    <source>
        <dbReference type="ARBA" id="ARBA00005179"/>
    </source>
</evidence>
<keyword evidence="12" id="KW-1185">Reference proteome</keyword>
<dbReference type="SUPFAM" id="SSF48264">
    <property type="entry name" value="Cytochrome P450"/>
    <property type="match status" value="1"/>
</dbReference>
<evidence type="ECO:0000313" key="11">
    <source>
        <dbReference type="EMBL" id="KAK0510353.1"/>
    </source>
</evidence>
<evidence type="ECO:0000256" key="8">
    <source>
        <dbReference type="PIRSR" id="PIRSR602401-1"/>
    </source>
</evidence>
<dbReference type="InterPro" id="IPR002401">
    <property type="entry name" value="Cyt_P450_E_grp-I"/>
</dbReference>
<evidence type="ECO:0000256" key="10">
    <source>
        <dbReference type="SAM" id="Phobius"/>
    </source>
</evidence>
<feature type="transmembrane region" description="Helical" evidence="10">
    <location>
        <begin position="6"/>
        <end position="26"/>
    </location>
</feature>